<keyword evidence="2" id="KW-0560">Oxidoreductase</keyword>
<dbReference type="InterPro" id="IPR036188">
    <property type="entry name" value="FAD/NAD-bd_sf"/>
</dbReference>
<dbReference type="PRINTS" id="PR00368">
    <property type="entry name" value="FADPNR"/>
</dbReference>
<sequence length="389" mass="43875">MYKWIIVGGGIQGMTMATFLLKRHKATIHQLAIIDPYEEPLSRWKHCTNIISMPYLRSPFVHHLDIDPFSLQSFVKTKMDEWNTAFYGRLKRPSLQAFNEHCDHLMDDLLIKNAWIQGRMELADQTPDGWSVQLQDGRKVMGQNLLLAIGISEQPIWPQWAEDLDLKKAVYHVFDPNLPSFDDFTPPITIIGGGITAAHLALKLSALFPNDVTILKRHPFRIHDFDSNPAWLGPKNQLSFHKEISFKKRRDKIRDARHKGSIPRDLHVKLLSRIRQGKLHIVDGEVELATVRNGQVSLYGQGNNLIHKAGTILLATGFQPGLPGNEWLAPMIQKYNLPCAECGYPIVSNSLRWGPNLYVTGALAELEIGPIARNISGARQAAARIVSSL</sequence>
<name>A0A6H1P4F0_PRIMG</name>
<organism evidence="2 3">
    <name type="scientific">Priestia megaterium</name>
    <name type="common">Bacillus megaterium</name>
    <dbReference type="NCBI Taxonomy" id="1404"/>
    <lineage>
        <taxon>Bacteria</taxon>
        <taxon>Bacillati</taxon>
        <taxon>Bacillota</taxon>
        <taxon>Bacilli</taxon>
        <taxon>Bacillales</taxon>
        <taxon>Bacillaceae</taxon>
        <taxon>Priestia</taxon>
    </lineage>
</organism>
<accession>A0A6H1P4F0</accession>
<evidence type="ECO:0000313" key="2">
    <source>
        <dbReference type="EMBL" id="QIZ08423.1"/>
    </source>
</evidence>
<protein>
    <submittedName>
        <fullName evidence="2">SidA/IucD/PvdA family monooxygenase</fullName>
    </submittedName>
</protein>
<reference evidence="2 3" key="1">
    <citation type="submission" date="2020-04" db="EMBL/GenBank/DDBJ databases">
        <title>Genome-Wide Identification of 5-Methylcytosine Sites in Bacterial Genomes By High-Throughput Sequencing of MspJI Restriction Fragments.</title>
        <authorList>
            <person name="Wu V."/>
        </authorList>
    </citation>
    <scope>NUCLEOTIDE SEQUENCE [LARGE SCALE GENOMIC DNA]</scope>
    <source>
        <strain evidence="2 3">S2</strain>
    </source>
</reference>
<dbReference type="AlphaFoldDB" id="A0A6H1P4F0"/>
<dbReference type="Pfam" id="PF13454">
    <property type="entry name" value="NAD_binding_9"/>
    <property type="match status" value="1"/>
</dbReference>
<dbReference type="PANTHER" id="PTHR38663:SF1">
    <property type="entry name" value="L-ORNITHINE N(5)-MONOOXYGENASE"/>
    <property type="match status" value="1"/>
</dbReference>
<evidence type="ECO:0000313" key="3">
    <source>
        <dbReference type="Proteomes" id="UP000501868"/>
    </source>
</evidence>
<proteinExistence type="predicted"/>
<dbReference type="InterPro" id="IPR038732">
    <property type="entry name" value="HpyO/CreE_NAD-binding"/>
</dbReference>
<dbReference type="SUPFAM" id="SSF51905">
    <property type="entry name" value="FAD/NAD(P)-binding domain"/>
    <property type="match status" value="2"/>
</dbReference>
<dbReference type="Gene3D" id="3.50.50.60">
    <property type="entry name" value="FAD/NAD(P)-binding domain"/>
    <property type="match status" value="1"/>
</dbReference>
<gene>
    <name evidence="2" type="ORF">HFZ78_18325</name>
</gene>
<evidence type="ECO:0000259" key="1">
    <source>
        <dbReference type="Pfam" id="PF13454"/>
    </source>
</evidence>
<dbReference type="GO" id="GO:0004497">
    <property type="term" value="F:monooxygenase activity"/>
    <property type="evidence" value="ECO:0007669"/>
    <property type="project" value="UniProtKB-KW"/>
</dbReference>
<dbReference type="PANTHER" id="PTHR38663">
    <property type="match status" value="1"/>
</dbReference>
<feature type="domain" description="FAD-dependent urate hydroxylase HpyO/Asp monooxygenase CreE-like FAD/NAD(P)-binding" evidence="1">
    <location>
        <begin position="5"/>
        <end position="151"/>
    </location>
</feature>
<dbReference type="EMBL" id="CP051128">
    <property type="protein sequence ID" value="QIZ08423.1"/>
    <property type="molecule type" value="Genomic_DNA"/>
</dbReference>
<reference evidence="2 3" key="2">
    <citation type="submission" date="2020-04" db="EMBL/GenBank/DDBJ databases">
        <authorList>
            <person name="Fomenkov A."/>
            <person name="Anton B.P."/>
            <person name="Roberts R.J."/>
        </authorList>
    </citation>
    <scope>NUCLEOTIDE SEQUENCE [LARGE SCALE GENOMIC DNA]</scope>
    <source>
        <strain evidence="2 3">S2</strain>
    </source>
</reference>
<keyword evidence="2" id="KW-0503">Monooxygenase</keyword>
<dbReference type="Proteomes" id="UP000501868">
    <property type="component" value="Chromosome"/>
</dbReference>